<accession>A0A368U3L7</accession>
<reference evidence="4 5" key="1">
    <citation type="submission" date="2018-07" db="EMBL/GenBank/DDBJ databases">
        <title>Halomonas rutogse sp. nov., isolated from Lake TangqianCo on Tibetan Plateau.</title>
        <authorList>
            <person name="Lu H."/>
            <person name="Xing P."/>
            <person name="Wu Q."/>
        </authorList>
    </citation>
    <scope>NUCLEOTIDE SEQUENCE [LARGE SCALE GENOMIC DNA]</scope>
    <source>
        <strain evidence="4 5">TQ8S</strain>
    </source>
</reference>
<dbReference type="Gene3D" id="3.40.50.2300">
    <property type="match status" value="1"/>
</dbReference>
<keyword evidence="5" id="KW-1185">Reference proteome</keyword>
<dbReference type="InterPro" id="IPR001789">
    <property type="entry name" value="Sig_transdc_resp-reg_receiver"/>
</dbReference>
<dbReference type="SMART" id="SM00448">
    <property type="entry name" value="REC"/>
    <property type="match status" value="1"/>
</dbReference>
<dbReference type="EMBL" id="QPIJ01000030">
    <property type="protein sequence ID" value="RCV89623.1"/>
    <property type="molecule type" value="Genomic_DNA"/>
</dbReference>
<dbReference type="Pfam" id="PF00072">
    <property type="entry name" value="Response_reg"/>
    <property type="match status" value="1"/>
</dbReference>
<proteinExistence type="predicted"/>
<keyword evidence="1 2" id="KW-0597">Phosphoprotein</keyword>
<feature type="domain" description="Response regulatory" evidence="3">
    <location>
        <begin position="2"/>
        <end position="115"/>
    </location>
</feature>
<dbReference type="CDD" id="cd00156">
    <property type="entry name" value="REC"/>
    <property type="match status" value="1"/>
</dbReference>
<dbReference type="PANTHER" id="PTHR44591:SF3">
    <property type="entry name" value="RESPONSE REGULATORY DOMAIN-CONTAINING PROTEIN"/>
    <property type="match status" value="1"/>
</dbReference>
<evidence type="ECO:0000313" key="5">
    <source>
        <dbReference type="Proteomes" id="UP000253204"/>
    </source>
</evidence>
<gene>
    <name evidence="4" type="ORF">DU506_12695</name>
</gene>
<evidence type="ECO:0000259" key="3">
    <source>
        <dbReference type="PROSITE" id="PS50110"/>
    </source>
</evidence>
<dbReference type="PANTHER" id="PTHR44591">
    <property type="entry name" value="STRESS RESPONSE REGULATOR PROTEIN 1"/>
    <property type="match status" value="1"/>
</dbReference>
<name>A0A368U3L7_9GAMM</name>
<dbReference type="InterPro" id="IPR011006">
    <property type="entry name" value="CheY-like_superfamily"/>
</dbReference>
<dbReference type="AlphaFoldDB" id="A0A368U3L7"/>
<evidence type="ECO:0000256" key="1">
    <source>
        <dbReference type="ARBA" id="ARBA00022553"/>
    </source>
</evidence>
<feature type="modified residue" description="4-aspartylphosphate" evidence="2">
    <location>
        <position position="52"/>
    </location>
</feature>
<sequence>MRILVVDDDLLAGEMIAAILQEDGHEILLASDAMDAMTQVDHHEDIAVIVSDMHMPLIDGIELYRTLQEQGIHLPFILLTGNAPEFIDAEKIGLTACLMKDADMDVTLRDAISSILNH</sequence>
<dbReference type="InterPro" id="IPR050595">
    <property type="entry name" value="Bact_response_regulator"/>
</dbReference>
<dbReference type="RefSeq" id="WP_114487284.1">
    <property type="nucleotide sequence ID" value="NZ_CBCSHM010000041.1"/>
</dbReference>
<evidence type="ECO:0000313" key="4">
    <source>
        <dbReference type="EMBL" id="RCV89623.1"/>
    </source>
</evidence>
<dbReference type="OrthoDB" id="9800897at2"/>
<comment type="caution">
    <text evidence="4">The sequence shown here is derived from an EMBL/GenBank/DDBJ whole genome shotgun (WGS) entry which is preliminary data.</text>
</comment>
<dbReference type="GO" id="GO:0000160">
    <property type="term" value="P:phosphorelay signal transduction system"/>
    <property type="evidence" value="ECO:0007669"/>
    <property type="project" value="InterPro"/>
</dbReference>
<evidence type="ECO:0000256" key="2">
    <source>
        <dbReference type="PROSITE-ProRule" id="PRU00169"/>
    </source>
</evidence>
<protein>
    <submittedName>
        <fullName evidence="4">Response regulator</fullName>
    </submittedName>
</protein>
<dbReference type="SUPFAM" id="SSF52172">
    <property type="entry name" value="CheY-like"/>
    <property type="match status" value="1"/>
</dbReference>
<dbReference type="Proteomes" id="UP000253204">
    <property type="component" value="Unassembled WGS sequence"/>
</dbReference>
<dbReference type="PROSITE" id="PS50110">
    <property type="entry name" value="RESPONSE_REGULATORY"/>
    <property type="match status" value="1"/>
</dbReference>
<organism evidence="4 5">
    <name type="scientific">Vreelandella rituensis</name>
    <dbReference type="NCBI Taxonomy" id="2282306"/>
    <lineage>
        <taxon>Bacteria</taxon>
        <taxon>Pseudomonadati</taxon>
        <taxon>Pseudomonadota</taxon>
        <taxon>Gammaproteobacteria</taxon>
        <taxon>Oceanospirillales</taxon>
        <taxon>Halomonadaceae</taxon>
        <taxon>Vreelandella</taxon>
    </lineage>
</organism>